<dbReference type="RefSeq" id="WP_114512200.1">
    <property type="nucleotide sequence ID" value="NZ_QPMK01000016.1"/>
</dbReference>
<protein>
    <recommendedName>
        <fullName evidence="3">Nuclear transport factor 2 family protein</fullName>
    </recommendedName>
</protein>
<keyword evidence="2" id="KW-1185">Reference proteome</keyword>
<reference evidence="1 2" key="1">
    <citation type="submission" date="2018-07" db="EMBL/GenBank/DDBJ databases">
        <title>Thalassococcus profundi sp. nov., a marine bacterium isolated from deep seawater of Okinawa Trough.</title>
        <authorList>
            <person name="Yu M."/>
        </authorList>
    </citation>
    <scope>NUCLEOTIDE SEQUENCE [LARGE SCALE GENOMIC DNA]</scope>
    <source>
        <strain evidence="1 2">WRAS1</strain>
    </source>
</reference>
<accession>A0A369TI77</accession>
<evidence type="ECO:0000313" key="2">
    <source>
        <dbReference type="Proteomes" id="UP000253977"/>
    </source>
</evidence>
<dbReference type="AlphaFoldDB" id="A0A369TI77"/>
<dbReference type="EMBL" id="QPMK01000016">
    <property type="protein sequence ID" value="RDD64940.1"/>
    <property type="molecule type" value="Genomic_DNA"/>
</dbReference>
<dbReference type="Proteomes" id="UP000253977">
    <property type="component" value="Unassembled WGS sequence"/>
</dbReference>
<sequence length="159" mass="17564">MTAAPFSQIFQDWLDAVGDAMLKGDYARFASHIALPLKIRTKTTEMQIGSDADLRMGFDAWDAMLKAQNATDMNRRAHDAQMTGDGLLIGLYSTRILRGTVPVVPVFESTAALRRVGTEWRAIALESGVQNRQWPFDLPRIAEPADTGIRDASLPDEAE</sequence>
<gene>
    <name evidence="1" type="ORF">DU478_17200</name>
</gene>
<evidence type="ECO:0000313" key="1">
    <source>
        <dbReference type="EMBL" id="RDD64940.1"/>
    </source>
</evidence>
<comment type="caution">
    <text evidence="1">The sequence shown here is derived from an EMBL/GenBank/DDBJ whole genome shotgun (WGS) entry which is preliminary data.</text>
</comment>
<evidence type="ECO:0008006" key="3">
    <source>
        <dbReference type="Google" id="ProtNLM"/>
    </source>
</evidence>
<dbReference type="OrthoDB" id="7651124at2"/>
<organism evidence="1 2">
    <name type="scientific">Thalassococcus profundi</name>
    <dbReference type="NCBI Taxonomy" id="2282382"/>
    <lineage>
        <taxon>Bacteria</taxon>
        <taxon>Pseudomonadati</taxon>
        <taxon>Pseudomonadota</taxon>
        <taxon>Alphaproteobacteria</taxon>
        <taxon>Rhodobacterales</taxon>
        <taxon>Roseobacteraceae</taxon>
        <taxon>Thalassococcus</taxon>
    </lineage>
</organism>
<proteinExistence type="predicted"/>
<name>A0A369TI77_9RHOB</name>